<evidence type="ECO:0000313" key="3">
    <source>
        <dbReference type="Proteomes" id="UP001152646"/>
    </source>
</evidence>
<name>A0A9W4IVN4_9EURO</name>
<proteinExistence type="predicted"/>
<gene>
    <name evidence="2" type="ORF">PSALAMII_LOCUS3203</name>
</gene>
<feature type="chain" id="PRO_5040952409" description="Antifungal protein" evidence="1">
    <location>
        <begin position="19"/>
        <end position="59"/>
    </location>
</feature>
<sequence>MQITKVAIFLFAAVGVVANPIATESNDIDARASTKQQGCRNDRDACTYDTHHKKVDCQL</sequence>
<accession>A0A9W4IVN4</accession>
<evidence type="ECO:0000256" key="1">
    <source>
        <dbReference type="SAM" id="SignalP"/>
    </source>
</evidence>
<evidence type="ECO:0008006" key="4">
    <source>
        <dbReference type="Google" id="ProtNLM"/>
    </source>
</evidence>
<protein>
    <recommendedName>
        <fullName evidence="4">Antifungal protein</fullName>
    </recommendedName>
</protein>
<dbReference type="Proteomes" id="UP001152646">
    <property type="component" value="Unassembled WGS sequence"/>
</dbReference>
<dbReference type="OrthoDB" id="4478077at2759"/>
<keyword evidence="1" id="KW-0732">Signal</keyword>
<comment type="caution">
    <text evidence="2">The sequence shown here is derived from an EMBL/GenBank/DDBJ whole genome shotgun (WGS) entry which is preliminary data.</text>
</comment>
<dbReference type="EMBL" id="CAJVPA010000111">
    <property type="protein sequence ID" value="CAG8350681.1"/>
    <property type="molecule type" value="Genomic_DNA"/>
</dbReference>
<dbReference type="AlphaFoldDB" id="A0A9W4IVN4"/>
<organism evidence="2 3">
    <name type="scientific">Penicillium salamii</name>
    <dbReference type="NCBI Taxonomy" id="1612424"/>
    <lineage>
        <taxon>Eukaryota</taxon>
        <taxon>Fungi</taxon>
        <taxon>Dikarya</taxon>
        <taxon>Ascomycota</taxon>
        <taxon>Pezizomycotina</taxon>
        <taxon>Eurotiomycetes</taxon>
        <taxon>Eurotiomycetidae</taxon>
        <taxon>Eurotiales</taxon>
        <taxon>Aspergillaceae</taxon>
        <taxon>Penicillium</taxon>
    </lineage>
</organism>
<evidence type="ECO:0000313" key="2">
    <source>
        <dbReference type="EMBL" id="CAG8350681.1"/>
    </source>
</evidence>
<feature type="signal peptide" evidence="1">
    <location>
        <begin position="1"/>
        <end position="18"/>
    </location>
</feature>
<reference evidence="2" key="1">
    <citation type="submission" date="2021-07" db="EMBL/GenBank/DDBJ databases">
        <authorList>
            <person name="Branca A.L. A."/>
        </authorList>
    </citation>
    <scope>NUCLEOTIDE SEQUENCE</scope>
</reference>